<name>A0A163A6H8_9FLAO</name>
<evidence type="ECO:0000256" key="1">
    <source>
        <dbReference type="SAM" id="Phobius"/>
    </source>
</evidence>
<organism evidence="3 4">
    <name type="scientific">Aquimarina aggregata</name>
    <dbReference type="NCBI Taxonomy" id="1642818"/>
    <lineage>
        <taxon>Bacteria</taxon>
        <taxon>Pseudomonadati</taxon>
        <taxon>Bacteroidota</taxon>
        <taxon>Flavobacteriia</taxon>
        <taxon>Flavobacteriales</taxon>
        <taxon>Flavobacteriaceae</taxon>
        <taxon>Aquimarina</taxon>
    </lineage>
</organism>
<keyword evidence="1" id="KW-1133">Transmembrane helix</keyword>
<keyword evidence="4" id="KW-1185">Reference proteome</keyword>
<feature type="transmembrane region" description="Helical" evidence="1">
    <location>
        <begin position="26"/>
        <end position="45"/>
    </location>
</feature>
<proteinExistence type="predicted"/>
<evidence type="ECO:0000259" key="2">
    <source>
        <dbReference type="SMART" id="SM00850"/>
    </source>
</evidence>
<reference evidence="3 4" key="1">
    <citation type="submission" date="2016-01" db="EMBL/GenBank/DDBJ databases">
        <title>The draft genome sequence of Aquimarina sp. RZW4-3-2.</title>
        <authorList>
            <person name="Wang Y."/>
        </authorList>
    </citation>
    <scope>NUCLEOTIDE SEQUENCE [LARGE SCALE GENOMIC DNA]</scope>
    <source>
        <strain evidence="3 4">RZW4-3-2</strain>
    </source>
</reference>
<accession>A0A163A6H8</accession>
<keyword evidence="1" id="KW-0812">Transmembrane</keyword>
<evidence type="ECO:0000313" key="3">
    <source>
        <dbReference type="EMBL" id="KZS40301.1"/>
    </source>
</evidence>
<dbReference type="GO" id="GO:0003677">
    <property type="term" value="F:DNA binding"/>
    <property type="evidence" value="ECO:0007669"/>
    <property type="project" value="InterPro"/>
</dbReference>
<dbReference type="Pfam" id="PF04397">
    <property type="entry name" value="LytTR"/>
    <property type="match status" value="1"/>
</dbReference>
<comment type="caution">
    <text evidence="3">The sequence shown here is derived from an EMBL/GenBank/DDBJ whole genome shotgun (WGS) entry which is preliminary data.</text>
</comment>
<dbReference type="RefSeq" id="WP_066313767.1">
    <property type="nucleotide sequence ID" value="NZ_LQRT01000013.1"/>
</dbReference>
<feature type="transmembrane region" description="Helical" evidence="1">
    <location>
        <begin position="57"/>
        <end position="76"/>
    </location>
</feature>
<feature type="domain" description="HTH LytTR-type" evidence="2">
    <location>
        <begin position="174"/>
        <end position="278"/>
    </location>
</feature>
<dbReference type="InterPro" id="IPR007492">
    <property type="entry name" value="LytTR_DNA-bd_dom"/>
</dbReference>
<evidence type="ECO:0000313" key="4">
    <source>
        <dbReference type="Proteomes" id="UP000076715"/>
    </source>
</evidence>
<keyword evidence="1" id="KW-0472">Membrane</keyword>
<dbReference type="OrthoDB" id="1426980at2"/>
<dbReference type="Gene3D" id="2.40.50.1020">
    <property type="entry name" value="LytTr DNA-binding domain"/>
    <property type="match status" value="1"/>
</dbReference>
<sequence>MSTKEPSKNTLKTVWRSFASSSVWRWFQKAIILIIFSLVANHLAASDNFLDSATYRFPTVGFLFTIVFFIVVGIIAELNFKFYKKKYFSKKVEIATIIRFMASTLGYFTIIYIPVNIILEIVLDGEIQFYYTLIGLVISLLICFILIGLLYAKDLHNLYKVSIKDAEIIIDSGAKVTKLTYENIACFYSANKIVYTVQNNGTTINTDFTLNELEETINDQLFFRANRQIIIHKDTVDLIEKIENGKLRIQLKSFIKNDAISEINISRYKRKAFMDWFQ</sequence>
<feature type="transmembrane region" description="Helical" evidence="1">
    <location>
        <begin position="129"/>
        <end position="152"/>
    </location>
</feature>
<dbReference type="SMART" id="SM00850">
    <property type="entry name" value="LytTR"/>
    <property type="match status" value="1"/>
</dbReference>
<gene>
    <name evidence="3" type="ORF">AWE51_04920</name>
</gene>
<dbReference type="Proteomes" id="UP000076715">
    <property type="component" value="Unassembled WGS sequence"/>
</dbReference>
<feature type="transmembrane region" description="Helical" evidence="1">
    <location>
        <begin position="97"/>
        <end position="123"/>
    </location>
</feature>
<dbReference type="AlphaFoldDB" id="A0A163A6H8"/>
<dbReference type="EMBL" id="LQRT01000013">
    <property type="protein sequence ID" value="KZS40301.1"/>
    <property type="molecule type" value="Genomic_DNA"/>
</dbReference>
<dbReference type="STRING" id="1642818.AWE51_04920"/>
<protein>
    <submittedName>
        <fullName evidence="3">Regulator</fullName>
    </submittedName>
</protein>